<feature type="compositionally biased region" description="Low complexity" evidence="8">
    <location>
        <begin position="138"/>
        <end position="150"/>
    </location>
</feature>
<dbReference type="Pfam" id="PF00072">
    <property type="entry name" value="Response_reg"/>
    <property type="match status" value="1"/>
</dbReference>
<feature type="domain" description="OmpR/PhoB-type" evidence="10">
    <location>
        <begin position="171"/>
        <end position="270"/>
    </location>
</feature>
<dbReference type="InterPro" id="IPR016032">
    <property type="entry name" value="Sig_transdc_resp-reg_C-effctor"/>
</dbReference>
<accession>A0A1W1H508</accession>
<evidence type="ECO:0000256" key="4">
    <source>
        <dbReference type="ARBA" id="ARBA00023125"/>
    </source>
</evidence>
<dbReference type="InterPro" id="IPR001789">
    <property type="entry name" value="Sig_transdc_resp-reg_receiver"/>
</dbReference>
<keyword evidence="1 6" id="KW-0597">Phosphoprotein</keyword>
<feature type="modified residue" description="4-aspartylphosphate" evidence="6">
    <location>
        <position position="57"/>
    </location>
</feature>
<dbReference type="InterPro" id="IPR011006">
    <property type="entry name" value="CheY-like_superfamily"/>
</dbReference>
<evidence type="ECO:0000256" key="1">
    <source>
        <dbReference type="ARBA" id="ARBA00022553"/>
    </source>
</evidence>
<dbReference type="GO" id="GO:0005829">
    <property type="term" value="C:cytosol"/>
    <property type="evidence" value="ECO:0007669"/>
    <property type="project" value="TreeGrafter"/>
</dbReference>
<evidence type="ECO:0000256" key="8">
    <source>
        <dbReference type="SAM" id="MobiDB-lite"/>
    </source>
</evidence>
<protein>
    <submittedName>
        <fullName evidence="11">Two-component response regulator</fullName>
    </submittedName>
</protein>
<reference evidence="11 12" key="1">
    <citation type="submission" date="2017-03" db="EMBL/GenBank/DDBJ databases">
        <authorList>
            <person name="Afonso C.L."/>
            <person name="Miller P.J."/>
            <person name="Scott M.A."/>
            <person name="Spackman E."/>
            <person name="Goraichik I."/>
            <person name="Dimitrov K.M."/>
            <person name="Suarez D.L."/>
            <person name="Swayne D.E."/>
        </authorList>
    </citation>
    <scope>NUCLEOTIDE SEQUENCE [LARGE SCALE GENOMIC DNA]</scope>
    <source>
        <strain evidence="11">PRJEB14757</strain>
    </source>
</reference>
<dbReference type="InterPro" id="IPR001867">
    <property type="entry name" value="OmpR/PhoB-type_DNA-bd"/>
</dbReference>
<dbReference type="InterPro" id="IPR039420">
    <property type="entry name" value="WalR-like"/>
</dbReference>
<evidence type="ECO:0000313" key="12">
    <source>
        <dbReference type="Proteomes" id="UP000191931"/>
    </source>
</evidence>
<proteinExistence type="predicted"/>
<dbReference type="PANTHER" id="PTHR48111:SF21">
    <property type="entry name" value="DNA-BINDING DUAL MASTER TRANSCRIPTIONAL REGULATOR RPAA"/>
    <property type="match status" value="1"/>
</dbReference>
<dbReference type="RefSeq" id="WP_080803954.1">
    <property type="nucleotide sequence ID" value="NZ_LT828545.1"/>
</dbReference>
<dbReference type="Gene3D" id="1.10.10.10">
    <property type="entry name" value="Winged helix-like DNA-binding domain superfamily/Winged helix DNA-binding domain"/>
    <property type="match status" value="1"/>
</dbReference>
<dbReference type="OrthoDB" id="9793321at2"/>
<name>A0A1W1H508_9BACT</name>
<evidence type="ECO:0000313" key="11">
    <source>
        <dbReference type="EMBL" id="SLM27534.1"/>
    </source>
</evidence>
<dbReference type="GO" id="GO:0000976">
    <property type="term" value="F:transcription cis-regulatory region binding"/>
    <property type="evidence" value="ECO:0007669"/>
    <property type="project" value="TreeGrafter"/>
</dbReference>
<keyword evidence="2" id="KW-0902">Two-component regulatory system</keyword>
<dbReference type="SUPFAM" id="SSF46894">
    <property type="entry name" value="C-terminal effector domain of the bipartite response regulators"/>
    <property type="match status" value="1"/>
</dbReference>
<dbReference type="PROSITE" id="PS50110">
    <property type="entry name" value="RESPONSE_REGULATORY"/>
    <property type="match status" value="1"/>
</dbReference>
<gene>
    <name evidence="11" type="ORF">MTBBW1_1030023</name>
</gene>
<dbReference type="SMART" id="SM00862">
    <property type="entry name" value="Trans_reg_C"/>
    <property type="match status" value="1"/>
</dbReference>
<feature type="DNA-binding region" description="OmpR/PhoB-type" evidence="7">
    <location>
        <begin position="171"/>
        <end position="270"/>
    </location>
</feature>
<dbReference type="Proteomes" id="UP000191931">
    <property type="component" value="Unassembled WGS sequence"/>
</dbReference>
<dbReference type="InterPro" id="IPR036388">
    <property type="entry name" value="WH-like_DNA-bd_sf"/>
</dbReference>
<keyword evidence="3" id="KW-0805">Transcription regulation</keyword>
<dbReference type="EMBL" id="FWEV01000006">
    <property type="protein sequence ID" value="SLM27534.1"/>
    <property type="molecule type" value="Genomic_DNA"/>
</dbReference>
<feature type="region of interest" description="Disordered" evidence="8">
    <location>
        <begin position="138"/>
        <end position="162"/>
    </location>
</feature>
<evidence type="ECO:0000256" key="6">
    <source>
        <dbReference type="PROSITE-ProRule" id="PRU00169"/>
    </source>
</evidence>
<dbReference type="AlphaFoldDB" id="A0A1W1H508"/>
<evidence type="ECO:0000256" key="5">
    <source>
        <dbReference type="ARBA" id="ARBA00023163"/>
    </source>
</evidence>
<dbReference type="SUPFAM" id="SSF52172">
    <property type="entry name" value="CheY-like"/>
    <property type="match status" value="1"/>
</dbReference>
<dbReference type="SMART" id="SM00448">
    <property type="entry name" value="REC"/>
    <property type="match status" value="1"/>
</dbReference>
<dbReference type="CDD" id="cd17574">
    <property type="entry name" value="REC_OmpR"/>
    <property type="match status" value="1"/>
</dbReference>
<sequence>MENGKKKRILVIEDEAHIAEGIELNLAIQGYDVQVAPDGVMGLEIWRSWSPDLIVLDVMLPMIDGFSVLRTIRADDEKLPVLILSAKSSVEDKVHGLRCGVDDYLAKPFDLDEFLLRVKRLIARGTWSADKKMISPFSGSESSGAEEVSGINPHKDDFHGHSSSISEPFSGDSYSFGENTVNFITCEALGHGGKIVLTEQEIKLLKLFIANRGRPVSRKDLLEAGWGYSSDTSTRTLDNFMVRFRKYFEKNPRKPQYFKSRRSVGYIFEHDN</sequence>
<evidence type="ECO:0000259" key="10">
    <source>
        <dbReference type="PROSITE" id="PS51755"/>
    </source>
</evidence>
<organism evidence="11 12">
    <name type="scientific">Desulfamplus magnetovallimortis</name>
    <dbReference type="NCBI Taxonomy" id="1246637"/>
    <lineage>
        <taxon>Bacteria</taxon>
        <taxon>Pseudomonadati</taxon>
        <taxon>Thermodesulfobacteriota</taxon>
        <taxon>Desulfobacteria</taxon>
        <taxon>Desulfobacterales</taxon>
        <taxon>Desulfobacteraceae</taxon>
        <taxon>Desulfamplus</taxon>
    </lineage>
</organism>
<evidence type="ECO:0000256" key="7">
    <source>
        <dbReference type="PROSITE-ProRule" id="PRU01091"/>
    </source>
</evidence>
<dbReference type="Gene3D" id="3.40.50.2300">
    <property type="match status" value="1"/>
</dbReference>
<dbReference type="STRING" id="1246637.MTBBW1_1030023"/>
<dbReference type="GO" id="GO:0032993">
    <property type="term" value="C:protein-DNA complex"/>
    <property type="evidence" value="ECO:0007669"/>
    <property type="project" value="TreeGrafter"/>
</dbReference>
<keyword evidence="4 7" id="KW-0238">DNA-binding</keyword>
<dbReference type="Pfam" id="PF00486">
    <property type="entry name" value="Trans_reg_C"/>
    <property type="match status" value="1"/>
</dbReference>
<dbReference type="PROSITE" id="PS51755">
    <property type="entry name" value="OMPR_PHOB"/>
    <property type="match status" value="1"/>
</dbReference>
<dbReference type="FunFam" id="3.40.50.2300:FF:000001">
    <property type="entry name" value="DNA-binding response regulator PhoB"/>
    <property type="match status" value="1"/>
</dbReference>
<dbReference type="CDD" id="cd00383">
    <property type="entry name" value="trans_reg_C"/>
    <property type="match status" value="1"/>
</dbReference>
<keyword evidence="5" id="KW-0804">Transcription</keyword>
<evidence type="ECO:0000256" key="2">
    <source>
        <dbReference type="ARBA" id="ARBA00023012"/>
    </source>
</evidence>
<evidence type="ECO:0000259" key="9">
    <source>
        <dbReference type="PROSITE" id="PS50110"/>
    </source>
</evidence>
<dbReference type="PANTHER" id="PTHR48111">
    <property type="entry name" value="REGULATOR OF RPOS"/>
    <property type="match status" value="1"/>
</dbReference>
<dbReference type="GO" id="GO:0006355">
    <property type="term" value="P:regulation of DNA-templated transcription"/>
    <property type="evidence" value="ECO:0007669"/>
    <property type="project" value="InterPro"/>
</dbReference>
<evidence type="ECO:0000256" key="3">
    <source>
        <dbReference type="ARBA" id="ARBA00023015"/>
    </source>
</evidence>
<keyword evidence="12" id="KW-1185">Reference proteome</keyword>
<dbReference type="GO" id="GO:0000156">
    <property type="term" value="F:phosphorelay response regulator activity"/>
    <property type="evidence" value="ECO:0007669"/>
    <property type="project" value="TreeGrafter"/>
</dbReference>
<feature type="domain" description="Response regulatory" evidence="9">
    <location>
        <begin position="8"/>
        <end position="122"/>
    </location>
</feature>